<dbReference type="AlphaFoldDB" id="A0A8J6H3B8"/>
<evidence type="ECO:0000313" key="3">
    <source>
        <dbReference type="EMBL" id="KAH0807412.1"/>
    </source>
</evidence>
<protein>
    <submittedName>
        <fullName evidence="2">Uncharacterized protein</fullName>
    </submittedName>
</protein>
<organism evidence="2 4">
    <name type="scientific">Tenebrio molitor</name>
    <name type="common">Yellow mealworm beetle</name>
    <dbReference type="NCBI Taxonomy" id="7067"/>
    <lineage>
        <taxon>Eukaryota</taxon>
        <taxon>Metazoa</taxon>
        <taxon>Ecdysozoa</taxon>
        <taxon>Arthropoda</taxon>
        <taxon>Hexapoda</taxon>
        <taxon>Insecta</taxon>
        <taxon>Pterygota</taxon>
        <taxon>Neoptera</taxon>
        <taxon>Endopterygota</taxon>
        <taxon>Coleoptera</taxon>
        <taxon>Polyphaga</taxon>
        <taxon>Cucujiformia</taxon>
        <taxon>Tenebrionidae</taxon>
        <taxon>Tenebrio</taxon>
    </lineage>
</organism>
<name>A0A8J6H3B8_TENMO</name>
<feature type="region of interest" description="Disordered" evidence="1">
    <location>
        <begin position="261"/>
        <end position="282"/>
    </location>
</feature>
<reference evidence="2" key="1">
    <citation type="journal article" date="2020" name="J Insects Food Feed">
        <title>The yellow mealworm (Tenebrio molitor) genome: a resource for the emerging insects as food and feed industry.</title>
        <authorList>
            <person name="Eriksson T."/>
            <person name="Andere A."/>
            <person name="Kelstrup H."/>
            <person name="Emery V."/>
            <person name="Picard C."/>
        </authorList>
    </citation>
    <scope>NUCLEOTIDE SEQUENCE</scope>
    <source>
        <strain evidence="2">Stoneville</strain>
        <tissue evidence="2">Whole head</tissue>
    </source>
</reference>
<comment type="caution">
    <text evidence="2">The sequence shown here is derived from an EMBL/GenBank/DDBJ whole genome shotgun (WGS) entry which is preliminary data.</text>
</comment>
<sequence length="367" mass="39837">MLPLLGTQGRGWLRELNKSKRQIGKGGKVHRGTIYSGMQPASEARNFFELPKLSCEERVLRDAIPDVTPEDRAVCPSAAAALPFLAALPPRAGEKFFSAGSTNLSASASFQSAFTRADGGTAEFSAGGGGRRIFLHAVLAALPPSSSINTQLASSNFTLFDLVYDVRAVHPVITSYIINTTPILSPPPPENQAPEDALFVISSAIDYRRIHSIINPRTVPGSASRGRPIGPMHYAWSAPAAAATGLFSESENANVRAVTLTGEGPKRSPEGRRYTQEKVELSHPSRRTTLAVSRCALIARLLLARQSPPGPPPANFSSWPGRHRTSRRIMDGEDRRWSIHFLRLFIHAASKTSLLLFRGPKTEESDR</sequence>
<keyword evidence="4" id="KW-1185">Reference proteome</keyword>
<proteinExistence type="predicted"/>
<evidence type="ECO:0000313" key="2">
    <source>
        <dbReference type="EMBL" id="KAH0807409.1"/>
    </source>
</evidence>
<gene>
    <name evidence="3" type="ORF">GEV33_015379</name>
    <name evidence="2" type="ORF">GEV33_015382</name>
</gene>
<evidence type="ECO:0000256" key="1">
    <source>
        <dbReference type="SAM" id="MobiDB-lite"/>
    </source>
</evidence>
<dbReference type="EMBL" id="JABDTM020030488">
    <property type="protein sequence ID" value="KAH0807412.1"/>
    <property type="molecule type" value="Genomic_DNA"/>
</dbReference>
<dbReference type="Proteomes" id="UP000719412">
    <property type="component" value="Unassembled WGS sequence"/>
</dbReference>
<accession>A0A8J6H3B8</accession>
<reference evidence="2" key="2">
    <citation type="submission" date="2021-08" db="EMBL/GenBank/DDBJ databases">
        <authorList>
            <person name="Eriksson T."/>
        </authorList>
    </citation>
    <scope>NUCLEOTIDE SEQUENCE</scope>
    <source>
        <strain evidence="2">Stoneville</strain>
        <tissue evidence="2">Whole head</tissue>
    </source>
</reference>
<dbReference type="EMBL" id="JABDTM020030499">
    <property type="protein sequence ID" value="KAH0807409.1"/>
    <property type="molecule type" value="Genomic_DNA"/>
</dbReference>
<feature type="compositionally biased region" description="Basic and acidic residues" evidence="1">
    <location>
        <begin position="264"/>
        <end position="282"/>
    </location>
</feature>
<evidence type="ECO:0000313" key="4">
    <source>
        <dbReference type="Proteomes" id="UP000719412"/>
    </source>
</evidence>